<dbReference type="PANTHER" id="PTHR38690">
    <property type="entry name" value="PROTEASE-RELATED"/>
    <property type="match status" value="1"/>
</dbReference>
<dbReference type="InterPro" id="IPR025263">
    <property type="entry name" value="YhdP_central"/>
</dbReference>
<evidence type="ECO:0000313" key="3">
    <source>
        <dbReference type="Proteomes" id="UP000633814"/>
    </source>
</evidence>
<dbReference type="RefSeq" id="WP_226752420.1">
    <property type="nucleotide sequence ID" value="NZ_JAEINI020000022.1"/>
</dbReference>
<dbReference type="Proteomes" id="UP000633814">
    <property type="component" value="Unassembled WGS sequence"/>
</dbReference>
<evidence type="ECO:0000259" key="1">
    <source>
        <dbReference type="Pfam" id="PF13116"/>
    </source>
</evidence>
<keyword evidence="3" id="KW-1185">Reference proteome</keyword>
<reference evidence="2 3" key="1">
    <citation type="submission" date="2021-10" db="EMBL/GenBank/DDBJ databases">
        <title>Alishewanella koreense sp. nov. isolated from seawater of southwestern coast in South Korea and the proposal for the reclassification of Rheinheimera perlucida and Rheinheimera tuosuensis as Arsukibacterium perlucida and Arsukibacterium tuosuensis.</title>
        <authorList>
            <person name="Kim K.H."/>
            <person name="Ruan W."/>
            <person name="Kim K.R."/>
            <person name="Baek J.H."/>
            <person name="Jeon C.O."/>
        </authorList>
    </citation>
    <scope>NUCLEOTIDE SEQUENCE [LARGE SCALE GENOMIC DNA]</scope>
    <source>
        <strain evidence="2 3">16-MA</strain>
    </source>
</reference>
<feature type="domain" description="YhdP central" evidence="1">
    <location>
        <begin position="11"/>
        <end position="1253"/>
    </location>
</feature>
<comment type="caution">
    <text evidence="2">The sequence shown here is derived from an EMBL/GenBank/DDBJ whole genome shotgun (WGS) entry which is preliminary data.</text>
</comment>
<organism evidence="2 3">
    <name type="scientific">Alishewanella maricola</name>
    <dbReference type="NCBI Taxonomy" id="2795740"/>
    <lineage>
        <taxon>Bacteria</taxon>
        <taxon>Pseudomonadati</taxon>
        <taxon>Pseudomonadota</taxon>
        <taxon>Gammaproteobacteria</taxon>
        <taxon>Alteromonadales</taxon>
        <taxon>Alteromonadaceae</taxon>
        <taxon>Alishewanella</taxon>
    </lineage>
</organism>
<dbReference type="EMBL" id="JAEINI020000022">
    <property type="protein sequence ID" value="MCB5228364.1"/>
    <property type="molecule type" value="Genomic_DNA"/>
</dbReference>
<dbReference type="InterPro" id="IPR011836">
    <property type="entry name" value="YhdP"/>
</dbReference>
<accession>A0ABS8C7Q9</accession>
<dbReference type="NCBIfam" id="TIGR02099">
    <property type="entry name" value="YhdP family protein"/>
    <property type="match status" value="1"/>
</dbReference>
<evidence type="ECO:0000313" key="2">
    <source>
        <dbReference type="EMBL" id="MCB5228364.1"/>
    </source>
</evidence>
<proteinExistence type="predicted"/>
<protein>
    <submittedName>
        <fullName evidence="2">TIGR02099 family protein</fullName>
    </submittedName>
</protein>
<sequence length="1285" mass="142911">MQKTKQFCFYCLHKLWIALAICLVVLATVVSVLRIALPYADNYKHHIEQVLTTQLGTEITIGQITAAWRQSGPALVLKQVELNAAEQLQLHIEQTSIRIDFWGSLTSRQLTAEHFELRGLRYWLDADALVQPGSNKVGSVNKVLLALEQLFFRQLKEFTLRDSQLILFSADNPQLVLDISQLNWRNLQQHHQGHGELSIADVTANTVSFILDFQGPSLAESQGQLYLQSSELDLIPLFRQWLPQTHRLEKASINFEAWASLDNGQLHQIHVELADNSMHWQRAGTKHSLKLGPGQLLWQPVAEGWQLLSSELSLADELEVWPGLQFQLHKTPERWVAAIQQFQLDALEPLAQLWAEDSQVLQGILAYQPSGYLEQAHLAWQDTQWQLQGQFSSFSNLAVKDIPGTENLAGQFWAGNNFAWLALSAEEQQLTWDGLFKQAWPYQQLTADIRLLKRNNHWQLQIPTLQLQATDFSFDGQLALTLSEQPELALLAQVTGLDAANAHYYYPQRYMPEKTRDYLTNALNSGQVIQTTFLWQGAFADYPFREGQGHFQAFAELNEGVFYFAPNWPPLTELHGTLLFDNASMLIESHSANLAELALTEVVSATIPNLFDATQLDIRLNSQLDSRNITEVISQSSLKDNLGKTLEHLGLIGPQRVEMLLEIGLREPSVKVSGVTRLLNVQANLKAPALQINGLTGSIQFINEQISSDQLQFNWQGIQGAAELKGSLQEKGYKVDLAVNGLTPATDLTLPLWPEAADLLEGELDWQLKLALLLPSSGFTYQAELSARLDDLAVNLPTPFAKTQQQAASLQLVAHGNEQQSYFTLDYPALLNFQAELPHSTGVISRAQLSVGSADPGLGSKGFNVDINLPAVSLLPWYEFLQPLLSLKSEGQGLLPPLNKVRGRIGAIALPDNLQLTNTVFELSSTDQAWQLQLNGTELASRWQFFHDWQAQGIAAQFDYLHLAVPEKDAALAENERAVALLAELPEQQWLTQMVPLQLSCQDCSIGHYRFGNVQVQAAGTGDTWQLRQFDANYKGSKLGVSGYWQPDNAAGVSHFNGSFSSPNIGNLLAEYQLSTAISGSRSDISFELNWPGAPQQFRLGSLNGDVKFALGDGALTEVSDQGARLFSLFSLDSLVRKLRLDFRDVFAKGFYYNKMSGTLNVQRGIAQTNDFVVDGVPGNLAIQGYSDLVKRQMDYQMSFAPKVTSSLPVIIAWMVNPATGLAALALDEVFQSAEVISRINFTVTGSFDKPVVTEVNRHSTEVPVPVRIAQPEAVPLDNTQPRSD</sequence>
<dbReference type="PANTHER" id="PTHR38690:SF1">
    <property type="entry name" value="PROTEASE"/>
    <property type="match status" value="1"/>
</dbReference>
<name>A0ABS8C7Q9_9ALTE</name>
<gene>
    <name evidence="2" type="ORF">JAO78_016280</name>
</gene>
<dbReference type="Pfam" id="PF13116">
    <property type="entry name" value="YhdP"/>
    <property type="match status" value="1"/>
</dbReference>